<proteinExistence type="predicted"/>
<evidence type="ECO:0000256" key="1">
    <source>
        <dbReference type="ARBA" id="ARBA00004141"/>
    </source>
</evidence>
<keyword evidence="4 5" id="KW-0472">Membrane</keyword>
<feature type="non-terminal residue" evidence="6">
    <location>
        <position position="77"/>
    </location>
</feature>
<evidence type="ECO:0000313" key="6">
    <source>
        <dbReference type="EMBL" id="SVA22172.1"/>
    </source>
</evidence>
<evidence type="ECO:0008006" key="7">
    <source>
        <dbReference type="Google" id="ProtNLM"/>
    </source>
</evidence>
<evidence type="ECO:0000256" key="5">
    <source>
        <dbReference type="SAM" id="Phobius"/>
    </source>
</evidence>
<dbReference type="Pfam" id="PF01040">
    <property type="entry name" value="UbiA"/>
    <property type="match status" value="1"/>
</dbReference>
<evidence type="ECO:0000256" key="2">
    <source>
        <dbReference type="ARBA" id="ARBA00022692"/>
    </source>
</evidence>
<accession>A0A381U1P3</accession>
<protein>
    <recommendedName>
        <fullName evidence="7">4-hydroxybenzoate octaprenyltransferase</fullName>
    </recommendedName>
</protein>
<evidence type="ECO:0000256" key="4">
    <source>
        <dbReference type="ARBA" id="ARBA00023136"/>
    </source>
</evidence>
<dbReference type="AlphaFoldDB" id="A0A381U1P3"/>
<dbReference type="GO" id="GO:0016020">
    <property type="term" value="C:membrane"/>
    <property type="evidence" value="ECO:0007669"/>
    <property type="project" value="UniProtKB-SubCell"/>
</dbReference>
<feature type="transmembrane region" description="Helical" evidence="5">
    <location>
        <begin position="41"/>
        <end position="63"/>
    </location>
</feature>
<dbReference type="Gene3D" id="1.10.357.140">
    <property type="entry name" value="UbiA prenyltransferase"/>
    <property type="match status" value="1"/>
</dbReference>
<keyword evidence="2 5" id="KW-0812">Transmembrane</keyword>
<comment type="subcellular location">
    <subcellularLocation>
        <location evidence="1">Membrane</location>
        <topology evidence="1">Multi-pass membrane protein</topology>
    </subcellularLocation>
</comment>
<organism evidence="6">
    <name type="scientific">marine metagenome</name>
    <dbReference type="NCBI Taxonomy" id="408172"/>
    <lineage>
        <taxon>unclassified sequences</taxon>
        <taxon>metagenomes</taxon>
        <taxon>ecological metagenomes</taxon>
    </lineage>
</organism>
<sequence length="77" mass="8554">MLRRIQAYASFVRFSHSVFALPFALAGMVLASRYTQVTLSRVGWVIAAMVAARTAAMGFNRLVDARHDALNPRTEAR</sequence>
<reference evidence="6" key="1">
    <citation type="submission" date="2018-05" db="EMBL/GenBank/DDBJ databases">
        <authorList>
            <person name="Lanie J.A."/>
            <person name="Ng W.-L."/>
            <person name="Kazmierczak K.M."/>
            <person name="Andrzejewski T.M."/>
            <person name="Davidsen T.M."/>
            <person name="Wayne K.J."/>
            <person name="Tettelin H."/>
            <person name="Glass J.I."/>
            <person name="Rusch D."/>
            <person name="Podicherti R."/>
            <person name="Tsui H.-C.T."/>
            <person name="Winkler M.E."/>
        </authorList>
    </citation>
    <scope>NUCLEOTIDE SEQUENCE</scope>
</reference>
<dbReference type="InterPro" id="IPR044878">
    <property type="entry name" value="UbiA_sf"/>
</dbReference>
<dbReference type="GO" id="GO:0016765">
    <property type="term" value="F:transferase activity, transferring alkyl or aryl (other than methyl) groups"/>
    <property type="evidence" value="ECO:0007669"/>
    <property type="project" value="InterPro"/>
</dbReference>
<keyword evidence="3 5" id="KW-1133">Transmembrane helix</keyword>
<dbReference type="InterPro" id="IPR000537">
    <property type="entry name" value="UbiA_prenyltransferase"/>
</dbReference>
<name>A0A381U1P3_9ZZZZ</name>
<dbReference type="EMBL" id="UINC01005573">
    <property type="protein sequence ID" value="SVA22172.1"/>
    <property type="molecule type" value="Genomic_DNA"/>
</dbReference>
<gene>
    <name evidence="6" type="ORF">METZ01_LOCUS75026</name>
</gene>
<evidence type="ECO:0000256" key="3">
    <source>
        <dbReference type="ARBA" id="ARBA00022989"/>
    </source>
</evidence>